<comment type="caution">
    <text evidence="1">The sequence shown here is derived from an EMBL/GenBank/DDBJ whole genome shotgun (WGS) entry which is preliminary data.</text>
</comment>
<organism evidence="1 2">
    <name type="scientific">Camellia lanceoleosa</name>
    <dbReference type="NCBI Taxonomy" id="1840588"/>
    <lineage>
        <taxon>Eukaryota</taxon>
        <taxon>Viridiplantae</taxon>
        <taxon>Streptophyta</taxon>
        <taxon>Embryophyta</taxon>
        <taxon>Tracheophyta</taxon>
        <taxon>Spermatophyta</taxon>
        <taxon>Magnoliopsida</taxon>
        <taxon>eudicotyledons</taxon>
        <taxon>Gunneridae</taxon>
        <taxon>Pentapetalae</taxon>
        <taxon>asterids</taxon>
        <taxon>Ericales</taxon>
        <taxon>Theaceae</taxon>
        <taxon>Camellia</taxon>
    </lineage>
</organism>
<reference evidence="1 2" key="1">
    <citation type="journal article" date="2022" name="Plant J.">
        <title>Chromosome-level genome of Camellia lanceoleosa provides a valuable resource for understanding genome evolution and self-incompatibility.</title>
        <authorList>
            <person name="Gong W."/>
            <person name="Xiao S."/>
            <person name="Wang L."/>
            <person name="Liao Z."/>
            <person name="Chang Y."/>
            <person name="Mo W."/>
            <person name="Hu G."/>
            <person name="Li W."/>
            <person name="Zhao G."/>
            <person name="Zhu H."/>
            <person name="Hu X."/>
            <person name="Ji K."/>
            <person name="Xiang X."/>
            <person name="Song Q."/>
            <person name="Yuan D."/>
            <person name="Jin S."/>
            <person name="Zhang L."/>
        </authorList>
    </citation>
    <scope>NUCLEOTIDE SEQUENCE [LARGE SCALE GENOMIC DNA]</scope>
    <source>
        <strain evidence="1">SQ_2022a</strain>
    </source>
</reference>
<sequence length="617" mass="69185">MSVTKEKQSTCTTNLEFPAGLRVLAVDDDCTLTTSSSAQNALSILRQGKSKFDIVISDVHMPDMDGFKLLEIICLEMDLPVVMMSADDENGVVMKGIIDGACDYLVKPIRMEAVKYLWKHVVRRQKYGLKAIEQSKNEENDEIMNQKQSNAESHITSMDSKNCGSSNCEKDEEEEGKDKDDSVSLKKQRMVWTPELHQQFVAAVNQIGLKNAVPKKILEVMNVSGLTRENVASHLQKYRLYLRRVDDNSPHECKFSKPLMHSQEINLQLASSNIQFQDQPHQLQSLPIQEVGQQRSNAIYNSDIPLPNQRNFYHYGMAQSRFGMGQLSICSRDVNLSFEVPNIIESDQLTSLNKFAQGSRNIGLQICDETSDKFNSLTIANSVHGNLASSSTIERPSKMQKLNQHASNEAFNNGAIRYPVSTSPTITKLYGQNSFDTSYVGNGTPVYISDSNYEFVEHFDQDDFNIRPYDEQFVGHAEDRFDFDSYPTDKNSISHLPSPIASAPPPRQPLSTFSFHFLCLESPPLPLLNVKKKKQKKRDYSTNPSPMSVHEQAAAAILSQIALAADGAKVSDNPSLHCRSEYSQIHAASLHKIHDAFTAASISLAFVSIGRFKFFFE</sequence>
<protein>
    <submittedName>
        <fullName evidence="1">Two-component response regulator ARR2</fullName>
    </submittedName>
</protein>
<dbReference type="EMBL" id="CM045768">
    <property type="protein sequence ID" value="KAI7983833.1"/>
    <property type="molecule type" value="Genomic_DNA"/>
</dbReference>
<evidence type="ECO:0000313" key="1">
    <source>
        <dbReference type="EMBL" id="KAI7983833.1"/>
    </source>
</evidence>
<dbReference type="Proteomes" id="UP001060215">
    <property type="component" value="Chromosome 11"/>
</dbReference>
<name>A0ACC0F507_9ERIC</name>
<accession>A0ACC0F507</accession>
<proteinExistence type="predicted"/>
<gene>
    <name evidence="1" type="ORF">LOK49_LG15G00171</name>
</gene>
<keyword evidence="2" id="KW-1185">Reference proteome</keyword>
<evidence type="ECO:0000313" key="2">
    <source>
        <dbReference type="Proteomes" id="UP001060215"/>
    </source>
</evidence>